<gene>
    <name evidence="1" type="ORF">FOYG_17228</name>
</gene>
<reference evidence="1 2" key="1">
    <citation type="submission" date="2011-06" db="EMBL/GenBank/DDBJ databases">
        <title>The Genome Sequence of Fusarium oxysporum FOSC 3-a.</title>
        <authorList>
            <consortium name="The Broad Institute Genome Sequencing Platform"/>
            <person name="Ma L.-J."/>
            <person name="Gale L.R."/>
            <person name="Schwartz D.C."/>
            <person name="Zhou S."/>
            <person name="Corby-Kistler H."/>
            <person name="Young S.K."/>
            <person name="Zeng Q."/>
            <person name="Gargeya S."/>
            <person name="Fitzgerald M."/>
            <person name="Haas B."/>
            <person name="Abouelleil A."/>
            <person name="Alvarado L."/>
            <person name="Arachchi H.M."/>
            <person name="Berlin A."/>
            <person name="Brown A."/>
            <person name="Chapman S.B."/>
            <person name="Chen Z."/>
            <person name="Dunbar C."/>
            <person name="Freedman E."/>
            <person name="Gearin G."/>
            <person name="Gellesch M."/>
            <person name="Goldberg J."/>
            <person name="Griggs A."/>
            <person name="Gujja S."/>
            <person name="Heiman D."/>
            <person name="Howarth C."/>
            <person name="Larson L."/>
            <person name="Lui A."/>
            <person name="MacDonald P.J.P."/>
            <person name="Mehta T."/>
            <person name="Montmayeur A."/>
            <person name="Murphy C."/>
            <person name="Neiman D."/>
            <person name="Pearson M."/>
            <person name="Priest M."/>
            <person name="Roberts A."/>
            <person name="Saif S."/>
            <person name="Shea T."/>
            <person name="Shenoy N."/>
            <person name="Sisk P."/>
            <person name="Stolte C."/>
            <person name="Sykes S."/>
            <person name="Wortman J."/>
            <person name="Nusbaum C."/>
            <person name="Birren B."/>
        </authorList>
    </citation>
    <scope>NUCLEOTIDE SEQUENCE [LARGE SCALE GENOMIC DNA]</scope>
    <source>
        <strain evidence="2">FOSC 3-a</strain>
    </source>
</reference>
<sequence>MFHMSRRDPAIRRVVNLCVGVMLPRRAILFVTMTTSCTVRWRALPSGRLKVQSR</sequence>
<name>W9HF83_FUSOX</name>
<evidence type="ECO:0000313" key="2">
    <source>
        <dbReference type="Proteomes" id="UP000030753"/>
    </source>
</evidence>
<dbReference type="AlphaFoldDB" id="W9HF83"/>
<protein>
    <submittedName>
        <fullName evidence="1">Uncharacterized protein</fullName>
    </submittedName>
</protein>
<organism evidence="1 2">
    <name type="scientific">Fusarium oxysporum NRRL 32931</name>
    <dbReference type="NCBI Taxonomy" id="660029"/>
    <lineage>
        <taxon>Eukaryota</taxon>
        <taxon>Fungi</taxon>
        <taxon>Dikarya</taxon>
        <taxon>Ascomycota</taxon>
        <taxon>Pezizomycotina</taxon>
        <taxon>Sordariomycetes</taxon>
        <taxon>Hypocreomycetidae</taxon>
        <taxon>Hypocreales</taxon>
        <taxon>Nectriaceae</taxon>
        <taxon>Fusarium</taxon>
        <taxon>Fusarium oxysporum species complex</taxon>
    </lineage>
</organism>
<dbReference type="EMBL" id="JH717858">
    <property type="protein sequence ID" value="EWY79664.1"/>
    <property type="molecule type" value="Genomic_DNA"/>
</dbReference>
<proteinExistence type="predicted"/>
<dbReference type="Proteomes" id="UP000030753">
    <property type="component" value="Unassembled WGS sequence"/>
</dbReference>
<evidence type="ECO:0000313" key="1">
    <source>
        <dbReference type="EMBL" id="EWY79664.1"/>
    </source>
</evidence>
<accession>W9HF83</accession>
<dbReference type="HOGENOM" id="CLU_3050342_0_0_1"/>